<feature type="transmembrane region" description="Helical" evidence="5">
    <location>
        <begin position="225"/>
        <end position="253"/>
    </location>
</feature>
<keyword evidence="8" id="KW-1185">Reference proteome</keyword>
<dbReference type="EMBL" id="JAMZFW010000002">
    <property type="protein sequence ID" value="MCP1101286.1"/>
    <property type="molecule type" value="Genomic_DNA"/>
</dbReference>
<dbReference type="Pfam" id="PF12698">
    <property type="entry name" value="ABC2_membrane_3"/>
    <property type="match status" value="1"/>
</dbReference>
<evidence type="ECO:0000256" key="2">
    <source>
        <dbReference type="ARBA" id="ARBA00022692"/>
    </source>
</evidence>
<feature type="domain" description="ABC-2 type transporter transmembrane" evidence="6">
    <location>
        <begin position="18"/>
        <end position="372"/>
    </location>
</feature>
<organism evidence="7 8">
    <name type="scientific">Aequitasia blattaphilus</name>
    <dbReference type="NCBI Taxonomy" id="2949332"/>
    <lineage>
        <taxon>Bacteria</taxon>
        <taxon>Bacillati</taxon>
        <taxon>Bacillota</taxon>
        <taxon>Clostridia</taxon>
        <taxon>Lachnospirales</taxon>
        <taxon>Lachnospiraceae</taxon>
        <taxon>Aequitasia</taxon>
    </lineage>
</organism>
<feature type="transmembrane region" description="Helical" evidence="5">
    <location>
        <begin position="298"/>
        <end position="320"/>
    </location>
</feature>
<evidence type="ECO:0000256" key="1">
    <source>
        <dbReference type="ARBA" id="ARBA00004141"/>
    </source>
</evidence>
<accession>A0ABT1E8S8</accession>
<name>A0ABT1E8S8_9FIRM</name>
<dbReference type="PANTHER" id="PTHR43027">
    <property type="entry name" value="DOXORUBICIN RESISTANCE ABC TRANSPORTER PERMEASE PROTEIN DRRC-RELATED"/>
    <property type="match status" value="1"/>
</dbReference>
<protein>
    <submittedName>
        <fullName evidence="7">ABC transporter permease</fullName>
    </submittedName>
</protein>
<evidence type="ECO:0000313" key="7">
    <source>
        <dbReference type="EMBL" id="MCP1101286.1"/>
    </source>
</evidence>
<dbReference type="InterPro" id="IPR052902">
    <property type="entry name" value="ABC-2_transporter"/>
</dbReference>
<proteinExistence type="predicted"/>
<feature type="transmembrane region" description="Helical" evidence="5">
    <location>
        <begin position="20"/>
        <end position="40"/>
    </location>
</feature>
<dbReference type="PANTHER" id="PTHR43027:SF1">
    <property type="entry name" value="DOXORUBICIN RESISTANCE ABC TRANSPORTER PERMEASE PROTEIN DRRC-RELATED"/>
    <property type="match status" value="1"/>
</dbReference>
<dbReference type="RefSeq" id="WP_262065066.1">
    <property type="nucleotide sequence ID" value="NZ_JAMXOD010000002.1"/>
</dbReference>
<feature type="transmembrane region" description="Helical" evidence="5">
    <location>
        <begin position="265"/>
        <end position="286"/>
    </location>
</feature>
<keyword evidence="4 5" id="KW-0472">Membrane</keyword>
<sequence>MLHLIKYRFIQIVNDRTSMFWSLVWPLLLGTMFFVAFGRLGSNDAIGSADSDWTEIPVGVITVDDSREGDTFAAFLESADEDIIALQSYSTEKEAEKALKEKEISGIYKVQKEPELIVGKSGMNESILSSLLESYNKNYHLMTSIAAKHPEKIATAMEEIANYESYTKENSLGGSSLNPIIHYFFALIAYSCLSGAFLGIKASIDGQANTSPLGARRSITPTHKLTLILVDFFVLVTVHFINVLILCGYLRFILKIDFGSEVGKLLMILFMGSVIGISIGVAFGAVSKLSINGKMGFAVLLTLFPSFLAGLMFGNIQHIIENNLPIVNRINPAAVLSECFYCLGIYTDAAKLSRNLITLGLMSILILAIAFIAVRREQYDSI</sequence>
<dbReference type="Proteomes" id="UP001523566">
    <property type="component" value="Unassembled WGS sequence"/>
</dbReference>
<keyword evidence="3 5" id="KW-1133">Transmembrane helix</keyword>
<reference evidence="7 8" key="1">
    <citation type="journal article" date="2022" name="Genome Biol. Evol.">
        <title>Host diet, physiology and behaviors set the stage for Lachnospiraceae cladogenesis.</title>
        <authorList>
            <person name="Vera-Ponce De Leon A."/>
            <person name="Schneider M."/>
            <person name="Jahnes B.C."/>
            <person name="Sadowski V."/>
            <person name="Camuy-Velez L.A."/>
            <person name="Duan J."/>
            <person name="Sabree Z.L."/>
        </authorList>
    </citation>
    <scope>NUCLEOTIDE SEQUENCE [LARGE SCALE GENOMIC DNA]</scope>
    <source>
        <strain evidence="7 8">PAL113</strain>
    </source>
</reference>
<evidence type="ECO:0000256" key="3">
    <source>
        <dbReference type="ARBA" id="ARBA00022989"/>
    </source>
</evidence>
<evidence type="ECO:0000256" key="4">
    <source>
        <dbReference type="ARBA" id="ARBA00023136"/>
    </source>
</evidence>
<evidence type="ECO:0000256" key="5">
    <source>
        <dbReference type="SAM" id="Phobius"/>
    </source>
</evidence>
<feature type="transmembrane region" description="Helical" evidence="5">
    <location>
        <begin position="356"/>
        <end position="374"/>
    </location>
</feature>
<comment type="caution">
    <text evidence="7">The sequence shown here is derived from an EMBL/GenBank/DDBJ whole genome shotgun (WGS) entry which is preliminary data.</text>
</comment>
<keyword evidence="2 5" id="KW-0812">Transmembrane</keyword>
<evidence type="ECO:0000313" key="8">
    <source>
        <dbReference type="Proteomes" id="UP001523566"/>
    </source>
</evidence>
<evidence type="ECO:0000259" key="6">
    <source>
        <dbReference type="Pfam" id="PF12698"/>
    </source>
</evidence>
<comment type="subcellular location">
    <subcellularLocation>
        <location evidence="1">Membrane</location>
        <topology evidence="1">Multi-pass membrane protein</topology>
    </subcellularLocation>
</comment>
<gene>
    <name evidence="7" type="ORF">NK125_02520</name>
</gene>
<feature type="transmembrane region" description="Helical" evidence="5">
    <location>
        <begin position="180"/>
        <end position="204"/>
    </location>
</feature>
<dbReference type="InterPro" id="IPR013525">
    <property type="entry name" value="ABC2_TM"/>
</dbReference>